<dbReference type="PROSITE" id="PS51375">
    <property type="entry name" value="PPR"/>
    <property type="match status" value="2"/>
</dbReference>
<name>A0A7J7MF84_9MAGN</name>
<reference evidence="3 4" key="1">
    <citation type="journal article" date="2020" name="IScience">
        <title>Genome Sequencing of the Endangered Kingdonia uniflora (Circaeasteraceae, Ranunculales) Reveals Potential Mechanisms of Evolutionary Specialization.</title>
        <authorList>
            <person name="Sun Y."/>
            <person name="Deng T."/>
            <person name="Zhang A."/>
            <person name="Moore M.J."/>
            <person name="Landis J.B."/>
            <person name="Lin N."/>
            <person name="Zhang H."/>
            <person name="Zhang X."/>
            <person name="Huang J."/>
            <person name="Zhang X."/>
            <person name="Sun H."/>
            <person name="Wang H."/>
        </authorList>
    </citation>
    <scope>NUCLEOTIDE SEQUENCE [LARGE SCALE GENOMIC DNA]</scope>
    <source>
        <strain evidence="3">TB1705</strain>
        <tissue evidence="3">Leaf</tissue>
    </source>
</reference>
<dbReference type="EMBL" id="JACGCM010001564">
    <property type="protein sequence ID" value="KAF6153450.1"/>
    <property type="molecule type" value="Genomic_DNA"/>
</dbReference>
<keyword evidence="1" id="KW-0677">Repeat</keyword>
<protein>
    <recommendedName>
        <fullName evidence="5">Pentatricopeptide repeat-containing protein</fullName>
    </recommendedName>
</protein>
<dbReference type="InterPro" id="IPR052308">
    <property type="entry name" value="PPR_domain-containing"/>
</dbReference>
<evidence type="ECO:0000313" key="3">
    <source>
        <dbReference type="EMBL" id="KAF6153450.1"/>
    </source>
</evidence>
<accession>A0A7J7MF84</accession>
<evidence type="ECO:0000313" key="4">
    <source>
        <dbReference type="Proteomes" id="UP000541444"/>
    </source>
</evidence>
<comment type="caution">
    <text evidence="3">The sequence shown here is derived from an EMBL/GenBank/DDBJ whole genome shotgun (WGS) entry which is preliminary data.</text>
</comment>
<dbReference type="PANTHER" id="PTHR47937:SF8">
    <property type="entry name" value="PENTATRICOPEPTIDE REPEAT DOMAIN CONTAINING PROTEIN-RELATED"/>
    <property type="match status" value="1"/>
</dbReference>
<dbReference type="PANTHER" id="PTHR47937">
    <property type="entry name" value="PLASTID TRANSCRIPTIONALLY ACTIVE CHROMOSOME 2-LIKE PROTEIN"/>
    <property type="match status" value="1"/>
</dbReference>
<keyword evidence="4" id="KW-1185">Reference proteome</keyword>
<sequence length="101" mass="11509">MIQGFMKEGLLQESENLLTEMLDKGPTPDNVTYSIMIRGFFQNNEIDKAVHLLNDMVYRDFPLNATNTSSVKDLLAADGLEVSFTDKEKINSVPLSRIWRK</sequence>
<organism evidence="3 4">
    <name type="scientific">Kingdonia uniflora</name>
    <dbReference type="NCBI Taxonomy" id="39325"/>
    <lineage>
        <taxon>Eukaryota</taxon>
        <taxon>Viridiplantae</taxon>
        <taxon>Streptophyta</taxon>
        <taxon>Embryophyta</taxon>
        <taxon>Tracheophyta</taxon>
        <taxon>Spermatophyta</taxon>
        <taxon>Magnoliopsida</taxon>
        <taxon>Ranunculales</taxon>
        <taxon>Circaeasteraceae</taxon>
        <taxon>Kingdonia</taxon>
    </lineage>
</organism>
<dbReference type="NCBIfam" id="TIGR00756">
    <property type="entry name" value="PPR"/>
    <property type="match status" value="1"/>
</dbReference>
<dbReference type="InterPro" id="IPR011990">
    <property type="entry name" value="TPR-like_helical_dom_sf"/>
</dbReference>
<dbReference type="InterPro" id="IPR002885">
    <property type="entry name" value="PPR_rpt"/>
</dbReference>
<evidence type="ECO:0008006" key="5">
    <source>
        <dbReference type="Google" id="ProtNLM"/>
    </source>
</evidence>
<dbReference type="OrthoDB" id="185373at2759"/>
<proteinExistence type="predicted"/>
<evidence type="ECO:0000256" key="2">
    <source>
        <dbReference type="PROSITE-ProRule" id="PRU00708"/>
    </source>
</evidence>
<feature type="repeat" description="PPR" evidence="2">
    <location>
        <begin position="29"/>
        <end position="63"/>
    </location>
</feature>
<dbReference type="Pfam" id="PF13041">
    <property type="entry name" value="PPR_2"/>
    <property type="match status" value="1"/>
</dbReference>
<dbReference type="Proteomes" id="UP000541444">
    <property type="component" value="Unassembled WGS sequence"/>
</dbReference>
<feature type="repeat" description="PPR" evidence="2">
    <location>
        <begin position="1"/>
        <end position="28"/>
    </location>
</feature>
<dbReference type="Gene3D" id="1.25.40.10">
    <property type="entry name" value="Tetratricopeptide repeat domain"/>
    <property type="match status" value="1"/>
</dbReference>
<dbReference type="AlphaFoldDB" id="A0A7J7MF84"/>
<gene>
    <name evidence="3" type="ORF">GIB67_003640</name>
</gene>
<evidence type="ECO:0000256" key="1">
    <source>
        <dbReference type="ARBA" id="ARBA00022737"/>
    </source>
</evidence>